<reference evidence="1 2" key="1">
    <citation type="submission" date="2022-06" db="EMBL/GenBank/DDBJ databases">
        <title>Genomic Encyclopedia of Archaeal and Bacterial Type Strains, Phase II (KMG-II): from individual species to whole genera.</title>
        <authorList>
            <person name="Goeker M."/>
        </authorList>
    </citation>
    <scope>NUCLEOTIDE SEQUENCE [LARGE SCALE GENOMIC DNA]</scope>
    <source>
        <strain evidence="1 2">DSM 44255</strain>
    </source>
</reference>
<evidence type="ECO:0000313" key="2">
    <source>
        <dbReference type="Proteomes" id="UP001205185"/>
    </source>
</evidence>
<comment type="caution">
    <text evidence="1">The sequence shown here is derived from an EMBL/GenBank/DDBJ whole genome shotgun (WGS) entry which is preliminary data.</text>
</comment>
<evidence type="ECO:0000313" key="1">
    <source>
        <dbReference type="EMBL" id="MCP2274179.1"/>
    </source>
</evidence>
<proteinExistence type="predicted"/>
<dbReference type="InterPro" id="IPR029058">
    <property type="entry name" value="AB_hydrolase_fold"/>
</dbReference>
<dbReference type="SUPFAM" id="SSF53474">
    <property type="entry name" value="alpha/beta-Hydrolases"/>
    <property type="match status" value="1"/>
</dbReference>
<sequence length="423" mass="44888">MVKGVRLRSRRALVFLSCLLVLVVAGIITVRLAQGDDKPTEVARSAGESACSARKTREHCDEIHLDGRTWRYAYRPAEKATADTVLLDFGGPGLSALSGSLGLGPFLEAYPQLSKRYNFLVIEEPWVMRALPDGCDAAMSGYYLAYRDATGGGVAATKSMVDKCDLRGGGWGFDRESYGKLVKAIAQKHGSQLKGFIGHSWGATRLAYLGKDAPEWSILLRPFPVGVDSETLVRTRAQLTATLYPAVAQVTGSRIDTRSLEVTQFDQASAIVDLGYVPSEYLAAESAGVRDGSGLAQIGKLSDALWGRYGTDSLSPGNLAQFQEICAVVGPLAAQPLTITTSADALAARFAPCAGFSRNGLVASASPTTCVVTSKYDSVAPEGLARSTYGTLPGNVKFVDTDEKSHSSFAGMEACLTHVGIAN</sequence>
<dbReference type="EMBL" id="JAMTCO010000021">
    <property type="protein sequence ID" value="MCP2274179.1"/>
    <property type="molecule type" value="Genomic_DNA"/>
</dbReference>
<gene>
    <name evidence="1" type="ORF">LV75_006713</name>
</gene>
<dbReference type="Proteomes" id="UP001205185">
    <property type="component" value="Unassembled WGS sequence"/>
</dbReference>
<organism evidence="1 2">
    <name type="scientific">Actinokineospora diospyrosa</name>
    <dbReference type="NCBI Taxonomy" id="103728"/>
    <lineage>
        <taxon>Bacteria</taxon>
        <taxon>Bacillati</taxon>
        <taxon>Actinomycetota</taxon>
        <taxon>Actinomycetes</taxon>
        <taxon>Pseudonocardiales</taxon>
        <taxon>Pseudonocardiaceae</taxon>
        <taxon>Actinokineospora</taxon>
    </lineage>
</organism>
<evidence type="ECO:0008006" key="3">
    <source>
        <dbReference type="Google" id="ProtNLM"/>
    </source>
</evidence>
<accession>A0ABT1INE0</accession>
<protein>
    <recommendedName>
        <fullName evidence="3">Alpha/beta hydrolase family protein</fullName>
    </recommendedName>
</protein>
<keyword evidence="2" id="KW-1185">Reference proteome</keyword>
<name>A0ABT1INE0_9PSEU</name>